<reference evidence="1 2" key="1">
    <citation type="submission" date="2019-07" db="EMBL/GenBank/DDBJ databases">
        <title>Draft genome sequences of 15 bacterial species constituting the stable defined intestinal microbiota of the GM15 gnotobiotic mouse model.</title>
        <authorList>
            <person name="Elie C."/>
            <person name="Mathieu A."/>
            <person name="Saliou A."/>
            <person name="Darnaud M."/>
            <person name="Leulier F."/>
            <person name="Tamellini A."/>
        </authorList>
    </citation>
    <scope>NUCLEOTIDE SEQUENCE [LARGE SCALE GENOMIC DNA]</scope>
    <source>
        <strain evidence="2">ASF 502</strain>
    </source>
</reference>
<proteinExistence type="predicted"/>
<name>A0A9X5H4G7_9FIRM</name>
<comment type="caution">
    <text evidence="1">The sequence shown here is derived from an EMBL/GenBank/DDBJ whole genome shotgun (WGS) entry which is preliminary data.</text>
</comment>
<dbReference type="Proteomes" id="UP000474104">
    <property type="component" value="Unassembled WGS sequence"/>
</dbReference>
<protein>
    <submittedName>
        <fullName evidence="1">Uncharacterized protein</fullName>
    </submittedName>
</protein>
<sequence length="70" mass="8499">MKIEMKSLNLLDLVGECIKKHKKVFENRRMRWDKGDVTGIWRDSDGSVRVSYENGQWFHYWEEDGDIVWH</sequence>
<dbReference type="EMBL" id="VIRB01000001">
    <property type="protein sequence ID" value="NDO67224.1"/>
    <property type="molecule type" value="Genomic_DNA"/>
</dbReference>
<dbReference type="AlphaFoldDB" id="A0A9X5H4G7"/>
<gene>
    <name evidence="1" type="ORF">FMM80_00130</name>
</gene>
<accession>A0A9X5H4G7</accession>
<evidence type="ECO:0000313" key="1">
    <source>
        <dbReference type="EMBL" id="NDO67224.1"/>
    </source>
</evidence>
<organism evidence="1 2">
    <name type="scientific">Schaedlerella arabinosiphila</name>
    <dbReference type="NCBI Taxonomy" id="2044587"/>
    <lineage>
        <taxon>Bacteria</taxon>
        <taxon>Bacillati</taxon>
        <taxon>Bacillota</taxon>
        <taxon>Clostridia</taxon>
        <taxon>Lachnospirales</taxon>
        <taxon>Lachnospiraceae</taxon>
        <taxon>Schaedlerella</taxon>
    </lineage>
</organism>
<dbReference type="OrthoDB" id="2056473at2"/>
<dbReference type="RefSeq" id="WP_004068325.1">
    <property type="nucleotide sequence ID" value="NZ_CASCYM010000005.1"/>
</dbReference>
<evidence type="ECO:0000313" key="2">
    <source>
        <dbReference type="Proteomes" id="UP000474104"/>
    </source>
</evidence>